<evidence type="ECO:0000256" key="2">
    <source>
        <dbReference type="SAM" id="MobiDB-lite"/>
    </source>
</evidence>
<evidence type="ECO:0000313" key="3">
    <source>
        <dbReference type="EMBL" id="KAI7807502.1"/>
    </source>
</evidence>
<sequence>MYCKPHYKQLFKSKGNYDEGFGERPHKELWCTKKKDNSPENTRNNSSVHIDVKLAHDPKESHPNPAEDTADEKTTDETKMPAHKMAVVWPPPSDSSKKSFTVEEDIKVVKPVWPPQAEPEPSDAGKRKMTNANQAENGGGDVKVATEESSAAAKPPEPEEPATVEVSEQKEPDETTESCEENNVTAEHKDETRDEQDMNGEKESAVKAENGVDEAKDVNASEESEEAKNEDSNEESETKKHRDVNEGEDVKVTHIDDEIQDGNANNNNNNSGLVLNAGDLLDFCSVPPRDLFKQETISSEMTAFDLFQLHQDVRVSPRAKHSEDITEQQKTFACTETSDDNPKFSASRFLDDIFAGFDESSALLPEFKDDVSSRGCASSQLDDLLGFGIESKGEAGRHAEAEMRKNPLDKHDTKASGALGEAGGLCQGENDFLSIEDQIKQNRYYEDD</sequence>
<feature type="compositionally biased region" description="Basic and acidic residues" evidence="2">
    <location>
        <begin position="95"/>
        <end position="108"/>
    </location>
</feature>
<proteinExistence type="predicted"/>
<comment type="caution">
    <text evidence="3">The sequence shown here is derived from an EMBL/GenBank/DDBJ whole genome shotgun (WGS) entry which is preliminary data.</text>
</comment>
<feature type="compositionally biased region" description="Basic and acidic residues" evidence="2">
    <location>
        <begin position="71"/>
        <end position="80"/>
    </location>
</feature>
<name>A0A9W7WSD0_TRIRA</name>
<keyword evidence="4" id="KW-1185">Reference proteome</keyword>
<feature type="compositionally biased region" description="Basic and acidic residues" evidence="2">
    <location>
        <begin position="396"/>
        <end position="414"/>
    </location>
</feature>
<dbReference type="PANTHER" id="PTHR24206">
    <property type="entry name" value="OS06G0237300 PROTEIN"/>
    <property type="match status" value="1"/>
</dbReference>
<organism evidence="3 4">
    <name type="scientific">Triplophysa rosa</name>
    <name type="common">Cave loach</name>
    <dbReference type="NCBI Taxonomy" id="992332"/>
    <lineage>
        <taxon>Eukaryota</taxon>
        <taxon>Metazoa</taxon>
        <taxon>Chordata</taxon>
        <taxon>Craniata</taxon>
        <taxon>Vertebrata</taxon>
        <taxon>Euteleostomi</taxon>
        <taxon>Actinopterygii</taxon>
        <taxon>Neopterygii</taxon>
        <taxon>Teleostei</taxon>
        <taxon>Ostariophysi</taxon>
        <taxon>Cypriniformes</taxon>
        <taxon>Nemacheilidae</taxon>
        <taxon>Triplophysa</taxon>
    </lineage>
</organism>
<feature type="compositionally biased region" description="Basic and acidic residues" evidence="2">
    <location>
        <begin position="226"/>
        <end position="250"/>
    </location>
</feature>
<feature type="region of interest" description="Disordered" evidence="2">
    <location>
        <begin position="13"/>
        <end position="250"/>
    </location>
</feature>
<keyword evidence="1" id="KW-0479">Metal-binding</keyword>
<feature type="compositionally biased region" description="Polar residues" evidence="2">
    <location>
        <begin position="39"/>
        <end position="48"/>
    </location>
</feature>
<feature type="compositionally biased region" description="Basic and acidic residues" evidence="2">
    <location>
        <begin position="15"/>
        <end position="38"/>
    </location>
</feature>
<keyword evidence="1" id="KW-0862">Zinc</keyword>
<gene>
    <name evidence="3" type="ORF">IRJ41_005185</name>
</gene>
<feature type="compositionally biased region" description="Basic and acidic residues" evidence="2">
    <location>
        <begin position="50"/>
        <end position="62"/>
    </location>
</feature>
<feature type="compositionally biased region" description="Basic and acidic residues" evidence="2">
    <location>
        <begin position="186"/>
        <end position="206"/>
    </location>
</feature>
<evidence type="ECO:0000313" key="4">
    <source>
        <dbReference type="Proteomes" id="UP001059041"/>
    </source>
</evidence>
<dbReference type="Proteomes" id="UP001059041">
    <property type="component" value="Linkage Group LG7"/>
</dbReference>
<evidence type="ECO:0000256" key="1">
    <source>
        <dbReference type="ARBA" id="ARBA00023038"/>
    </source>
</evidence>
<feature type="region of interest" description="Disordered" evidence="2">
    <location>
        <begin position="396"/>
        <end position="422"/>
    </location>
</feature>
<reference evidence="3" key="1">
    <citation type="submission" date="2021-02" db="EMBL/GenBank/DDBJ databases">
        <title>Comparative genomics reveals that relaxation of natural selection precedes convergent phenotypic evolution of cavefish.</title>
        <authorList>
            <person name="Peng Z."/>
        </authorList>
    </citation>
    <scope>NUCLEOTIDE SEQUENCE</scope>
    <source>
        <tissue evidence="3">Muscle</tissue>
    </source>
</reference>
<dbReference type="EMBL" id="JAFHDT010000007">
    <property type="protein sequence ID" value="KAI7807502.1"/>
    <property type="molecule type" value="Genomic_DNA"/>
</dbReference>
<protein>
    <submittedName>
        <fullName evidence="3">LIM domain and actin-binding protein 1-like</fullName>
    </submittedName>
</protein>
<dbReference type="AlphaFoldDB" id="A0A9W7WSD0"/>
<keyword evidence="1" id="KW-0440">LIM domain</keyword>
<accession>A0A9W7WSD0</accession>